<evidence type="ECO:0000256" key="1">
    <source>
        <dbReference type="ARBA" id="ARBA00004141"/>
    </source>
</evidence>
<comment type="similarity">
    <text evidence="2 6">Belongs to the ABC-2 integral membrane protein family.</text>
</comment>
<dbReference type="RefSeq" id="WP_025281403.1">
    <property type="nucleotide sequence ID" value="NZ_CP007268.1"/>
</dbReference>
<reference evidence="9" key="2">
    <citation type="submission" date="2014-02" db="EMBL/GenBank/DDBJ databases">
        <title>Draft Genome Sequence of extremely halophilic bacteria Halorhodospira halochloris.</title>
        <authorList>
            <person name="Singh K.S."/>
        </authorList>
    </citation>
    <scope>NUCLEOTIDE SEQUENCE [LARGE SCALE GENOMIC DNA]</scope>
    <source>
        <strain evidence="9">A</strain>
    </source>
</reference>
<feature type="transmembrane region" description="Helical" evidence="6">
    <location>
        <begin position="59"/>
        <end position="85"/>
    </location>
</feature>
<keyword evidence="3 6" id="KW-0812">Transmembrane</keyword>
<keyword evidence="6" id="KW-1003">Cell membrane</keyword>
<dbReference type="GO" id="GO:0140359">
    <property type="term" value="F:ABC-type transporter activity"/>
    <property type="evidence" value="ECO:0007669"/>
    <property type="project" value="InterPro"/>
</dbReference>
<name>W8KGQ9_9GAMM</name>
<evidence type="ECO:0000256" key="5">
    <source>
        <dbReference type="ARBA" id="ARBA00023136"/>
    </source>
</evidence>
<feature type="transmembrane region" description="Helical" evidence="6">
    <location>
        <begin position="204"/>
        <end position="223"/>
    </location>
</feature>
<sequence>MSGYANWVALRTIVTKEVLRFSRIWIQTILPPVITMGLYFIIFGGLIGSRIGEMEGIRYMDFIVPGLIMMAVITNSYSNVVSSFYSAKFQRHLEEMLVSPVPNYLIILGFVAGGICRGLAVGVAVTLISMIFSPLSIHNLAITLSVVLLTATLFALAGLINGVFARSFDDISIVPTFILTPLTYLGGVFYSITLLPEFWQGASMLNPILYMVNAFRYGFLGVADIGLATSYGIIIGFVVLLYGVALFLLNKGVGIRN</sequence>
<dbReference type="Pfam" id="PF01061">
    <property type="entry name" value="ABC2_membrane"/>
    <property type="match status" value="1"/>
</dbReference>
<evidence type="ECO:0000259" key="7">
    <source>
        <dbReference type="PROSITE" id="PS51012"/>
    </source>
</evidence>
<evidence type="ECO:0000256" key="4">
    <source>
        <dbReference type="ARBA" id="ARBA00022989"/>
    </source>
</evidence>
<evidence type="ECO:0000256" key="6">
    <source>
        <dbReference type="RuleBase" id="RU361157"/>
    </source>
</evidence>
<reference evidence="8 9" key="1">
    <citation type="journal article" date="2014" name="J Genomics">
        <title>Draft Genome Sequence of the Extremely Halophilic Phototrophic Purple Sulfur Bacterium Halorhodospira halochloris.</title>
        <authorList>
            <person name="Singh K.S."/>
            <person name="Kirksey J."/>
            <person name="Hoff W.D."/>
            <person name="Deole R."/>
        </authorList>
    </citation>
    <scope>NUCLEOTIDE SEQUENCE [LARGE SCALE GENOMIC DNA]</scope>
    <source>
        <strain evidence="8 9">A</strain>
    </source>
</reference>
<dbReference type="PANTHER" id="PTHR43332:SF2">
    <property type="entry name" value="INNER MEMBRANE TRANSPORT PERMEASE YADH"/>
    <property type="match status" value="1"/>
</dbReference>
<evidence type="ECO:0000256" key="2">
    <source>
        <dbReference type="ARBA" id="ARBA00007783"/>
    </source>
</evidence>
<organism evidence="8 9">
    <name type="scientific">Ectothiorhodospira haloalkaliphila</name>
    <dbReference type="NCBI Taxonomy" id="421628"/>
    <lineage>
        <taxon>Bacteria</taxon>
        <taxon>Pseudomonadati</taxon>
        <taxon>Pseudomonadota</taxon>
        <taxon>Gammaproteobacteria</taxon>
        <taxon>Chromatiales</taxon>
        <taxon>Ectothiorhodospiraceae</taxon>
        <taxon>Ectothiorhodospira</taxon>
    </lineage>
</organism>
<dbReference type="HOGENOM" id="CLU_039483_3_0_6"/>
<evidence type="ECO:0000313" key="8">
    <source>
        <dbReference type="EMBL" id="AHK78984.1"/>
    </source>
</evidence>
<dbReference type="PIRSF" id="PIRSF006648">
    <property type="entry name" value="DrrB"/>
    <property type="match status" value="1"/>
</dbReference>
<dbReference type="PRINTS" id="PR00164">
    <property type="entry name" value="ABC2TRNSPORT"/>
</dbReference>
<accession>W8KGQ9</accession>
<feature type="transmembrane region" description="Helical" evidence="6">
    <location>
        <begin position="24"/>
        <end position="47"/>
    </location>
</feature>
<dbReference type="InterPro" id="IPR052522">
    <property type="entry name" value="ABC-2_transport_permease"/>
</dbReference>
<dbReference type="PANTHER" id="PTHR43332">
    <property type="entry name" value="INNER MEMBRANE TRANSPORT PERMEASE YADH-RELATED"/>
    <property type="match status" value="1"/>
</dbReference>
<feature type="transmembrane region" description="Helical" evidence="6">
    <location>
        <begin position="171"/>
        <end position="192"/>
    </location>
</feature>
<keyword evidence="6" id="KW-0813">Transport</keyword>
<dbReference type="NCBIfam" id="NF011648">
    <property type="entry name" value="PRK15066.1"/>
    <property type="match status" value="1"/>
</dbReference>
<gene>
    <name evidence="8" type="ORF">M911_07250</name>
</gene>
<feature type="domain" description="ABC transmembrane type-2" evidence="7">
    <location>
        <begin position="23"/>
        <end position="252"/>
    </location>
</feature>
<proteinExistence type="inferred from homology"/>
<protein>
    <recommendedName>
        <fullName evidence="6">Transport permease protein</fullName>
    </recommendedName>
</protein>
<evidence type="ECO:0000256" key="3">
    <source>
        <dbReference type="ARBA" id="ARBA00022692"/>
    </source>
</evidence>
<keyword evidence="4 6" id="KW-1133">Transmembrane helix</keyword>
<feature type="transmembrane region" description="Helical" evidence="6">
    <location>
        <begin position="105"/>
        <end position="128"/>
    </location>
</feature>
<evidence type="ECO:0000313" key="9">
    <source>
        <dbReference type="Proteomes" id="UP000019442"/>
    </source>
</evidence>
<dbReference type="EMBL" id="CP007268">
    <property type="protein sequence ID" value="AHK78984.1"/>
    <property type="molecule type" value="Genomic_DNA"/>
</dbReference>
<dbReference type="InterPro" id="IPR000412">
    <property type="entry name" value="ABC_2_transport"/>
</dbReference>
<dbReference type="InterPro" id="IPR047817">
    <property type="entry name" value="ABC2_TM_bact-type"/>
</dbReference>
<comment type="subcellular location">
    <subcellularLocation>
        <location evidence="6">Cell inner membrane</location>
        <topology evidence="6">Multi-pass membrane protein</topology>
    </subcellularLocation>
    <subcellularLocation>
        <location evidence="1">Membrane</location>
        <topology evidence="1">Multi-pass membrane protein</topology>
    </subcellularLocation>
</comment>
<dbReference type="Proteomes" id="UP000019442">
    <property type="component" value="Chromosome"/>
</dbReference>
<dbReference type="OrthoDB" id="9804001at2"/>
<keyword evidence="5 6" id="KW-0472">Membrane</keyword>
<dbReference type="AlphaFoldDB" id="W8KGQ9"/>
<dbReference type="KEGG" id="hhc:M911_07250"/>
<feature type="transmembrane region" description="Helical" evidence="6">
    <location>
        <begin position="140"/>
        <end position="165"/>
    </location>
</feature>
<dbReference type="PATRIC" id="fig|1354791.3.peg.1907"/>
<feature type="transmembrane region" description="Helical" evidence="6">
    <location>
        <begin position="229"/>
        <end position="249"/>
    </location>
</feature>
<keyword evidence="9" id="KW-1185">Reference proteome</keyword>
<dbReference type="GO" id="GO:0043190">
    <property type="term" value="C:ATP-binding cassette (ABC) transporter complex"/>
    <property type="evidence" value="ECO:0007669"/>
    <property type="project" value="InterPro"/>
</dbReference>
<dbReference type="PROSITE" id="PS51012">
    <property type="entry name" value="ABC_TM2"/>
    <property type="match status" value="1"/>
</dbReference>
<dbReference type="InterPro" id="IPR013525">
    <property type="entry name" value="ABC2_TM"/>
</dbReference>